<evidence type="ECO:0000313" key="4">
    <source>
        <dbReference type="EMBL" id="KAF9778334.1"/>
    </source>
</evidence>
<dbReference type="PANTHER" id="PTHR44329">
    <property type="entry name" value="SERINE/THREONINE-PROTEIN KINASE TNNI3K-RELATED"/>
    <property type="match status" value="1"/>
</dbReference>
<reference evidence="4" key="1">
    <citation type="journal article" date="2020" name="Nat. Commun.">
        <title>Large-scale genome sequencing of mycorrhizal fungi provides insights into the early evolution of symbiotic traits.</title>
        <authorList>
            <person name="Miyauchi S."/>
            <person name="Kiss E."/>
            <person name="Kuo A."/>
            <person name="Drula E."/>
            <person name="Kohler A."/>
            <person name="Sanchez-Garcia M."/>
            <person name="Morin E."/>
            <person name="Andreopoulos B."/>
            <person name="Barry K.W."/>
            <person name="Bonito G."/>
            <person name="Buee M."/>
            <person name="Carver A."/>
            <person name="Chen C."/>
            <person name="Cichocki N."/>
            <person name="Clum A."/>
            <person name="Culley D."/>
            <person name="Crous P.W."/>
            <person name="Fauchery L."/>
            <person name="Girlanda M."/>
            <person name="Hayes R.D."/>
            <person name="Keri Z."/>
            <person name="LaButti K."/>
            <person name="Lipzen A."/>
            <person name="Lombard V."/>
            <person name="Magnuson J."/>
            <person name="Maillard F."/>
            <person name="Murat C."/>
            <person name="Nolan M."/>
            <person name="Ohm R.A."/>
            <person name="Pangilinan J."/>
            <person name="Pereira M.F."/>
            <person name="Perotto S."/>
            <person name="Peter M."/>
            <person name="Pfister S."/>
            <person name="Riley R."/>
            <person name="Sitrit Y."/>
            <person name="Stielow J.B."/>
            <person name="Szollosi G."/>
            <person name="Zifcakova L."/>
            <person name="Stursova M."/>
            <person name="Spatafora J.W."/>
            <person name="Tedersoo L."/>
            <person name="Vaario L.M."/>
            <person name="Yamada A."/>
            <person name="Yan M."/>
            <person name="Wang P."/>
            <person name="Xu J."/>
            <person name="Bruns T."/>
            <person name="Baldrian P."/>
            <person name="Vilgalys R."/>
            <person name="Dunand C."/>
            <person name="Henrissat B."/>
            <person name="Grigoriev I.V."/>
            <person name="Hibbett D."/>
            <person name="Nagy L.G."/>
            <person name="Martin F.M."/>
        </authorList>
    </citation>
    <scope>NUCLEOTIDE SEQUENCE</scope>
    <source>
        <strain evidence="4">UH-Tt-Lm1</strain>
    </source>
</reference>
<sequence length="278" mass="31246">MYPTDLLQRGCGIEIISSWMPGGDLVGYIKNSNADRLSLLSDVVEGLCYLHSYDVIHGRLKGSNVLVDDVGRARISDFGLSRVTNHLNYTWDTRSFAPQWSAPELLSDGTHSKKADIFSFAMVMVEVFTGAVPFYGQPAAAVVLDIMKGKRPERPRHPSFTVQLGVLMERCWKQDPSSRPEAVDVLFGLRSVQNDQPTWRRLISNTLAKHERISLIDKIFSDPNQAKTVSNLSRDDTQIFVDKINEASFPRSRWRPFDHGENLLVLSISGDRQPSAKN</sequence>
<comment type="caution">
    <text evidence="4">The sequence shown here is derived from an EMBL/GenBank/DDBJ whole genome shotgun (WGS) entry which is preliminary data.</text>
</comment>
<dbReference type="OrthoDB" id="4062651at2759"/>
<dbReference type="PANTHER" id="PTHR44329:SF298">
    <property type="entry name" value="MIXED LINEAGE KINASE DOMAIN-LIKE PROTEIN"/>
    <property type="match status" value="1"/>
</dbReference>
<dbReference type="AlphaFoldDB" id="A0A9P6H3T9"/>
<organism evidence="4 5">
    <name type="scientific">Thelephora terrestris</name>
    <dbReference type="NCBI Taxonomy" id="56493"/>
    <lineage>
        <taxon>Eukaryota</taxon>
        <taxon>Fungi</taxon>
        <taxon>Dikarya</taxon>
        <taxon>Basidiomycota</taxon>
        <taxon>Agaricomycotina</taxon>
        <taxon>Agaricomycetes</taxon>
        <taxon>Thelephorales</taxon>
        <taxon>Thelephoraceae</taxon>
        <taxon>Thelephora</taxon>
    </lineage>
</organism>
<protein>
    <submittedName>
        <fullName evidence="4">Kinase-like domain-containing protein</fullName>
    </submittedName>
</protein>
<keyword evidence="1" id="KW-0547">Nucleotide-binding</keyword>
<dbReference type="GO" id="GO:0004674">
    <property type="term" value="F:protein serine/threonine kinase activity"/>
    <property type="evidence" value="ECO:0007669"/>
    <property type="project" value="TreeGrafter"/>
</dbReference>
<dbReference type="SUPFAM" id="SSF56112">
    <property type="entry name" value="Protein kinase-like (PK-like)"/>
    <property type="match status" value="1"/>
</dbReference>
<dbReference type="EMBL" id="WIUZ02000023">
    <property type="protein sequence ID" value="KAF9778334.1"/>
    <property type="molecule type" value="Genomic_DNA"/>
</dbReference>
<dbReference type="Gene3D" id="1.10.510.10">
    <property type="entry name" value="Transferase(Phosphotransferase) domain 1"/>
    <property type="match status" value="1"/>
</dbReference>
<evidence type="ECO:0000256" key="1">
    <source>
        <dbReference type="ARBA" id="ARBA00022741"/>
    </source>
</evidence>
<proteinExistence type="predicted"/>
<dbReference type="InterPro" id="IPR051681">
    <property type="entry name" value="Ser/Thr_Kinases-Pseudokinases"/>
</dbReference>
<keyword evidence="2" id="KW-0067">ATP-binding</keyword>
<dbReference type="Pfam" id="PF07714">
    <property type="entry name" value="PK_Tyr_Ser-Thr"/>
    <property type="match status" value="1"/>
</dbReference>
<dbReference type="Proteomes" id="UP000736335">
    <property type="component" value="Unassembled WGS sequence"/>
</dbReference>
<keyword evidence="5" id="KW-1185">Reference proteome</keyword>
<evidence type="ECO:0000313" key="5">
    <source>
        <dbReference type="Proteomes" id="UP000736335"/>
    </source>
</evidence>
<keyword evidence="4" id="KW-0808">Transferase</keyword>
<dbReference type="InterPro" id="IPR001245">
    <property type="entry name" value="Ser-Thr/Tyr_kinase_cat_dom"/>
</dbReference>
<dbReference type="PRINTS" id="PR00109">
    <property type="entry name" value="TYRKINASE"/>
</dbReference>
<name>A0A9P6H3T9_9AGAM</name>
<gene>
    <name evidence="4" type="ORF">BJ322DRAFT_494475</name>
</gene>
<dbReference type="GO" id="GO:0005524">
    <property type="term" value="F:ATP binding"/>
    <property type="evidence" value="ECO:0007669"/>
    <property type="project" value="UniProtKB-KW"/>
</dbReference>
<keyword evidence="4" id="KW-0418">Kinase</keyword>
<evidence type="ECO:0000259" key="3">
    <source>
        <dbReference type="PROSITE" id="PS50011"/>
    </source>
</evidence>
<reference evidence="4" key="2">
    <citation type="submission" date="2020-11" db="EMBL/GenBank/DDBJ databases">
        <authorList>
            <consortium name="DOE Joint Genome Institute"/>
            <person name="Kuo A."/>
            <person name="Miyauchi S."/>
            <person name="Kiss E."/>
            <person name="Drula E."/>
            <person name="Kohler A."/>
            <person name="Sanchez-Garcia M."/>
            <person name="Andreopoulos B."/>
            <person name="Barry K.W."/>
            <person name="Bonito G."/>
            <person name="Buee M."/>
            <person name="Carver A."/>
            <person name="Chen C."/>
            <person name="Cichocki N."/>
            <person name="Clum A."/>
            <person name="Culley D."/>
            <person name="Crous P.W."/>
            <person name="Fauchery L."/>
            <person name="Girlanda M."/>
            <person name="Hayes R."/>
            <person name="Keri Z."/>
            <person name="Labutti K."/>
            <person name="Lipzen A."/>
            <person name="Lombard V."/>
            <person name="Magnuson J."/>
            <person name="Maillard F."/>
            <person name="Morin E."/>
            <person name="Murat C."/>
            <person name="Nolan M."/>
            <person name="Ohm R."/>
            <person name="Pangilinan J."/>
            <person name="Pereira M."/>
            <person name="Perotto S."/>
            <person name="Peter M."/>
            <person name="Riley R."/>
            <person name="Sitrit Y."/>
            <person name="Stielow B."/>
            <person name="Szollosi G."/>
            <person name="Zifcakova L."/>
            <person name="Stursova M."/>
            <person name="Spatafora J.W."/>
            <person name="Tedersoo L."/>
            <person name="Vaario L.-M."/>
            <person name="Yamada A."/>
            <person name="Yan M."/>
            <person name="Wang P."/>
            <person name="Xu J."/>
            <person name="Bruns T."/>
            <person name="Baldrian P."/>
            <person name="Vilgalys R."/>
            <person name="Henrissat B."/>
            <person name="Grigoriev I.V."/>
            <person name="Hibbett D."/>
            <person name="Nagy L.G."/>
            <person name="Martin F.M."/>
        </authorList>
    </citation>
    <scope>NUCLEOTIDE SEQUENCE</scope>
    <source>
        <strain evidence="4">UH-Tt-Lm1</strain>
    </source>
</reference>
<dbReference type="PROSITE" id="PS50011">
    <property type="entry name" value="PROTEIN_KINASE_DOM"/>
    <property type="match status" value="1"/>
</dbReference>
<dbReference type="InterPro" id="IPR000719">
    <property type="entry name" value="Prot_kinase_dom"/>
</dbReference>
<feature type="domain" description="Protein kinase" evidence="3">
    <location>
        <begin position="1"/>
        <end position="199"/>
    </location>
</feature>
<dbReference type="InterPro" id="IPR011009">
    <property type="entry name" value="Kinase-like_dom_sf"/>
</dbReference>
<evidence type="ECO:0000256" key="2">
    <source>
        <dbReference type="ARBA" id="ARBA00022840"/>
    </source>
</evidence>
<accession>A0A9P6H3T9</accession>